<evidence type="ECO:0000313" key="1">
    <source>
        <dbReference type="EMBL" id="HFW31441.1"/>
    </source>
</evidence>
<accession>A0A7C3RC36</accession>
<proteinExistence type="predicted"/>
<reference evidence="1" key="1">
    <citation type="journal article" date="2020" name="mSystems">
        <title>Genome- and Community-Level Interaction Insights into Carbon Utilization and Element Cycling Functions of Hydrothermarchaeota in Hydrothermal Sediment.</title>
        <authorList>
            <person name="Zhou Z."/>
            <person name="Liu Y."/>
            <person name="Xu W."/>
            <person name="Pan J."/>
            <person name="Luo Z.H."/>
            <person name="Li M."/>
        </authorList>
    </citation>
    <scope>NUCLEOTIDE SEQUENCE [LARGE SCALE GENOMIC DNA]</scope>
    <source>
        <strain evidence="1">SpSt-87</strain>
    </source>
</reference>
<protein>
    <submittedName>
        <fullName evidence="1">Uncharacterized protein</fullName>
    </submittedName>
</protein>
<gene>
    <name evidence="1" type="ORF">ENW66_00590</name>
</gene>
<comment type="caution">
    <text evidence="1">The sequence shown here is derived from an EMBL/GenBank/DDBJ whole genome shotgun (WGS) entry which is preliminary data.</text>
</comment>
<name>A0A7C3RC36_ARCFL</name>
<sequence length="135" mass="15212">MASVIKDERGQMLVFFSLVVATILAYLSVLHAQNILAGIESSRTLMVFPKEEIRNLKVIGEKNIMMFIDDQEPDFMNKTSKISDQIKLLYARKGVYGDVIAFMKSGECYSVNITYVSGEVEYSDQLYCCKGRGCV</sequence>
<dbReference type="AlphaFoldDB" id="A0A7C3RC36"/>
<organism evidence="1">
    <name type="scientific">Archaeoglobus fulgidus</name>
    <dbReference type="NCBI Taxonomy" id="2234"/>
    <lineage>
        <taxon>Archaea</taxon>
        <taxon>Methanobacteriati</taxon>
        <taxon>Methanobacteriota</taxon>
        <taxon>Archaeoglobi</taxon>
        <taxon>Archaeoglobales</taxon>
        <taxon>Archaeoglobaceae</taxon>
        <taxon>Archaeoglobus</taxon>
    </lineage>
</organism>
<dbReference type="EMBL" id="DTLB01000001">
    <property type="protein sequence ID" value="HFW31441.1"/>
    <property type="molecule type" value="Genomic_DNA"/>
</dbReference>